<evidence type="ECO:0000313" key="1">
    <source>
        <dbReference type="EMBL" id="XCM37277.1"/>
    </source>
</evidence>
<reference evidence="1" key="1">
    <citation type="submission" date="2024-07" db="EMBL/GenBank/DDBJ databases">
        <authorList>
            <person name="Kim Y.J."/>
            <person name="Jeong J.Y."/>
        </authorList>
    </citation>
    <scope>NUCLEOTIDE SEQUENCE</scope>
    <source>
        <strain evidence="1">GIHE-MW2</strain>
    </source>
</reference>
<gene>
    <name evidence="1" type="ORF">ABWT76_000023</name>
</gene>
<dbReference type="EMBL" id="CP159837">
    <property type="protein sequence ID" value="XCM37277.1"/>
    <property type="molecule type" value="Genomic_DNA"/>
</dbReference>
<dbReference type="RefSeq" id="WP_054467104.1">
    <property type="nucleotide sequence ID" value="NZ_CP159837.1"/>
</dbReference>
<name>A0AAU8JFJ4_9CYAN</name>
<proteinExistence type="predicted"/>
<accession>A0AAU8JFJ4</accession>
<organism evidence="1">
    <name type="scientific">Planktothricoides raciborskii GIHE-MW2</name>
    <dbReference type="NCBI Taxonomy" id="2792601"/>
    <lineage>
        <taxon>Bacteria</taxon>
        <taxon>Bacillati</taxon>
        <taxon>Cyanobacteriota</taxon>
        <taxon>Cyanophyceae</taxon>
        <taxon>Oscillatoriophycideae</taxon>
        <taxon>Oscillatoriales</taxon>
        <taxon>Oscillatoriaceae</taxon>
        <taxon>Planktothricoides</taxon>
    </lineage>
</organism>
<dbReference type="AlphaFoldDB" id="A0AAU8JFJ4"/>
<sequence>MVKYTIPQSPEIVIDVRGKDSPKNRDKAMDQLMELMDEGKLKTKLADGFGPDQFVEVKDTNTNLDGEEIDDPVTEAVQILNSLASLKLKMTQTKEEALQIRQQIDILFNDDPVTEEQINQLKDGFKVLKNFAQANQRYLLARSQAEEARKILDRALSSLE</sequence>
<protein>
    <submittedName>
        <fullName evidence="1">Uncharacterized protein</fullName>
    </submittedName>
</protein>